<evidence type="ECO:0000313" key="5">
    <source>
        <dbReference type="Proteomes" id="UP001201980"/>
    </source>
</evidence>
<dbReference type="InterPro" id="IPR052099">
    <property type="entry name" value="Regulatory_TF_Diverse"/>
</dbReference>
<evidence type="ECO:0000256" key="2">
    <source>
        <dbReference type="SAM" id="MobiDB-lite"/>
    </source>
</evidence>
<dbReference type="SMART" id="SM00353">
    <property type="entry name" value="HLH"/>
    <property type="match status" value="1"/>
</dbReference>
<dbReference type="Gene3D" id="4.10.280.10">
    <property type="entry name" value="Helix-loop-helix DNA-binding domain"/>
    <property type="match status" value="1"/>
</dbReference>
<accession>A0AAD5RKW6</accession>
<dbReference type="EMBL" id="JAKWBI020000348">
    <property type="protein sequence ID" value="KAJ2896167.1"/>
    <property type="molecule type" value="Genomic_DNA"/>
</dbReference>
<evidence type="ECO:0000259" key="3">
    <source>
        <dbReference type="PROSITE" id="PS50888"/>
    </source>
</evidence>
<keyword evidence="5" id="KW-1185">Reference proteome</keyword>
<dbReference type="Pfam" id="PF00010">
    <property type="entry name" value="HLH"/>
    <property type="match status" value="1"/>
</dbReference>
<dbReference type="SUPFAM" id="SSF47459">
    <property type="entry name" value="HLH, helix-loop-helix DNA-binding domain"/>
    <property type="match status" value="1"/>
</dbReference>
<dbReference type="PROSITE" id="PS50888">
    <property type="entry name" value="BHLH"/>
    <property type="match status" value="1"/>
</dbReference>
<organism evidence="4 5">
    <name type="scientific">Zalerion maritima</name>
    <dbReference type="NCBI Taxonomy" id="339359"/>
    <lineage>
        <taxon>Eukaryota</taxon>
        <taxon>Fungi</taxon>
        <taxon>Dikarya</taxon>
        <taxon>Ascomycota</taxon>
        <taxon>Pezizomycotina</taxon>
        <taxon>Sordariomycetes</taxon>
        <taxon>Lulworthiomycetidae</taxon>
        <taxon>Lulworthiales</taxon>
        <taxon>Lulworthiaceae</taxon>
        <taxon>Zalerion</taxon>
    </lineage>
</organism>
<evidence type="ECO:0000313" key="4">
    <source>
        <dbReference type="EMBL" id="KAJ2896167.1"/>
    </source>
</evidence>
<protein>
    <submittedName>
        <fullName evidence="4">Helix-loop-helix DNA-binding domain containing protein</fullName>
    </submittedName>
</protein>
<sequence>MQPTDGFPTVQDFESQDHQPSSSVPSLGKAGKYSYARLPPVRGRYKSATQESSRGAVTINGTTKHKVAGTDWSAYTLPAASTTDVIPCASAAYSATLSAVAASSGPDGLDIPVVPIDGNFTAGTHGSGKRKADDTDEVDPCHSHSHQPKHSQSSGLMSNSSKGSSTTGTQSNIEDDETPATSRRRYTKADKDVLGLSPNPSNGGGGGGGCVQLRKAYRKTKRLPSSPLGLEETEDHKRARIGHNQVEKHYRNRLNVQLERLLSSLPSPLTDDDHDRRLSKAEVLDKARRRIKALESECEALKSECEALKQQCS</sequence>
<gene>
    <name evidence="4" type="ORF">MKZ38_005774</name>
</gene>
<feature type="region of interest" description="Disordered" evidence="2">
    <location>
        <begin position="1"/>
        <end position="31"/>
    </location>
</feature>
<feature type="compositionally biased region" description="Low complexity" evidence="2">
    <location>
        <begin position="150"/>
        <end position="171"/>
    </location>
</feature>
<dbReference type="GO" id="GO:0003677">
    <property type="term" value="F:DNA binding"/>
    <property type="evidence" value="ECO:0007669"/>
    <property type="project" value="UniProtKB-KW"/>
</dbReference>
<keyword evidence="4" id="KW-0238">DNA-binding</keyword>
<feature type="region of interest" description="Disordered" evidence="2">
    <location>
        <begin position="120"/>
        <end position="211"/>
    </location>
</feature>
<keyword evidence="1" id="KW-0175">Coiled coil</keyword>
<feature type="domain" description="BHLH" evidence="3">
    <location>
        <begin position="238"/>
        <end position="294"/>
    </location>
</feature>
<reference evidence="4" key="1">
    <citation type="submission" date="2022-07" db="EMBL/GenBank/DDBJ databases">
        <title>Draft genome sequence of Zalerion maritima ATCC 34329, a (micro)plastics degrading marine fungus.</title>
        <authorList>
            <person name="Paco A."/>
            <person name="Goncalves M.F.M."/>
            <person name="Rocha-Santos T.A.P."/>
            <person name="Alves A."/>
        </authorList>
    </citation>
    <scope>NUCLEOTIDE SEQUENCE</scope>
    <source>
        <strain evidence="4">ATCC 34329</strain>
    </source>
</reference>
<dbReference type="AlphaFoldDB" id="A0AAD5RKW6"/>
<dbReference type="InterPro" id="IPR011598">
    <property type="entry name" value="bHLH_dom"/>
</dbReference>
<feature type="coiled-coil region" evidence="1">
    <location>
        <begin position="277"/>
        <end position="311"/>
    </location>
</feature>
<comment type="caution">
    <text evidence="4">The sequence shown here is derived from an EMBL/GenBank/DDBJ whole genome shotgun (WGS) entry which is preliminary data.</text>
</comment>
<dbReference type="PANTHER" id="PTHR47336">
    <property type="entry name" value="TRANSCRIPTION FACTOR HMS1-RELATED"/>
    <property type="match status" value="1"/>
</dbReference>
<evidence type="ECO:0000256" key="1">
    <source>
        <dbReference type="SAM" id="Coils"/>
    </source>
</evidence>
<dbReference type="CDD" id="cd11395">
    <property type="entry name" value="bHLHzip_SREBP_like"/>
    <property type="match status" value="1"/>
</dbReference>
<dbReference type="PANTHER" id="PTHR47336:SF2">
    <property type="entry name" value="TRANSCRIPTION FACTOR HMS1-RELATED"/>
    <property type="match status" value="1"/>
</dbReference>
<dbReference type="InterPro" id="IPR036638">
    <property type="entry name" value="HLH_DNA-bd_sf"/>
</dbReference>
<proteinExistence type="predicted"/>
<dbReference type="GO" id="GO:0046983">
    <property type="term" value="F:protein dimerization activity"/>
    <property type="evidence" value="ECO:0007669"/>
    <property type="project" value="InterPro"/>
</dbReference>
<name>A0AAD5RKW6_9PEZI</name>
<dbReference type="Proteomes" id="UP001201980">
    <property type="component" value="Unassembled WGS sequence"/>
</dbReference>